<dbReference type="OrthoDB" id="1376295at2"/>
<reference evidence="2 3" key="1">
    <citation type="submission" date="2017-05" db="EMBL/GenBank/DDBJ databases">
        <authorList>
            <person name="Varghese N."/>
            <person name="Submissions S."/>
        </authorList>
    </citation>
    <scope>NUCLEOTIDE SEQUENCE [LARGE SCALE GENOMIC DNA]</scope>
    <source>
        <strain evidence="2 3">DSM 19382</strain>
    </source>
</reference>
<organism evidence="2 3">
    <name type="scientific">Flavobacterium resistens</name>
    <dbReference type="NCBI Taxonomy" id="443612"/>
    <lineage>
        <taxon>Bacteria</taxon>
        <taxon>Pseudomonadati</taxon>
        <taxon>Bacteroidota</taxon>
        <taxon>Flavobacteriia</taxon>
        <taxon>Flavobacteriales</taxon>
        <taxon>Flavobacteriaceae</taxon>
        <taxon>Flavobacterium</taxon>
    </lineage>
</organism>
<evidence type="ECO:0000313" key="2">
    <source>
        <dbReference type="EMBL" id="SMO90362.1"/>
    </source>
</evidence>
<evidence type="ECO:0000313" key="1">
    <source>
        <dbReference type="EMBL" id="MRX69466.1"/>
    </source>
</evidence>
<gene>
    <name evidence="1" type="ORF">GJU42_15945</name>
    <name evidence="2" type="ORF">SAMN06265349_106166</name>
</gene>
<name>A0A521F2E1_9FLAO</name>
<dbReference type="Proteomes" id="UP000317289">
    <property type="component" value="Unassembled WGS sequence"/>
</dbReference>
<reference evidence="1 4" key="2">
    <citation type="submission" date="2019-11" db="EMBL/GenBank/DDBJ databases">
        <title>Flavobacterium resistens genome.</title>
        <authorList>
            <person name="Wilson V.M."/>
            <person name="Newman J.D."/>
        </authorList>
    </citation>
    <scope>NUCLEOTIDE SEQUENCE [LARGE SCALE GENOMIC DNA]</scope>
    <source>
        <strain evidence="1 4">DSM 19382</strain>
    </source>
</reference>
<dbReference type="EMBL" id="FXTA01000006">
    <property type="protein sequence ID" value="SMO90362.1"/>
    <property type="molecule type" value="Genomic_DNA"/>
</dbReference>
<evidence type="ECO:0000313" key="3">
    <source>
        <dbReference type="Proteomes" id="UP000317289"/>
    </source>
</evidence>
<dbReference type="EMBL" id="WKKG01000008">
    <property type="protein sequence ID" value="MRX69466.1"/>
    <property type="molecule type" value="Genomic_DNA"/>
</dbReference>
<keyword evidence="4" id="KW-1185">Reference proteome</keyword>
<dbReference type="Proteomes" id="UP000468990">
    <property type="component" value="Unassembled WGS sequence"/>
</dbReference>
<accession>A0A521F2E1</accession>
<sequence>MKRILYAMLIVLFSMCNTPIIEFDNSKDINLAPQEILLKDLKATETKYSVLIFTTGFESENLIVNNYDSLIYKGLMKTNKIQPLAKLFRIENTCSTKIEDLDNHISFEIKKSLINKYKFVYVRKDYNKNKRYVITYSNKLKRIL</sequence>
<dbReference type="AlphaFoldDB" id="A0A521F2E1"/>
<protein>
    <submittedName>
        <fullName evidence="2">Uncharacterized protein</fullName>
    </submittedName>
</protein>
<proteinExistence type="predicted"/>
<evidence type="ECO:0000313" key="4">
    <source>
        <dbReference type="Proteomes" id="UP000468990"/>
    </source>
</evidence>
<dbReference type="RefSeq" id="WP_142452236.1">
    <property type="nucleotide sequence ID" value="NZ_FXTA01000006.1"/>
</dbReference>